<keyword evidence="6" id="KW-0326">Glycosidase</keyword>
<evidence type="ECO:0000313" key="10">
    <source>
        <dbReference type="Proteomes" id="UP001597033"/>
    </source>
</evidence>
<evidence type="ECO:0000256" key="3">
    <source>
        <dbReference type="ARBA" id="ARBA00012601"/>
    </source>
</evidence>
<comment type="catalytic activity">
    <reaction evidence="1">
        <text>Endohydrolysis of (1-&gt;4)-beta-D-glucosidic linkages in cellulose, lichenin and cereal beta-D-glucans.</text>
        <dbReference type="EC" id="3.2.1.4"/>
    </reaction>
</comment>
<evidence type="ECO:0000256" key="2">
    <source>
        <dbReference type="ARBA" id="ARBA00009209"/>
    </source>
</evidence>
<evidence type="ECO:0000256" key="7">
    <source>
        <dbReference type="ARBA" id="ARBA00023326"/>
    </source>
</evidence>
<evidence type="ECO:0000256" key="8">
    <source>
        <dbReference type="SAM" id="SignalP"/>
    </source>
</evidence>
<evidence type="ECO:0000313" key="9">
    <source>
        <dbReference type="EMBL" id="MFD1042915.1"/>
    </source>
</evidence>
<feature type="chain" id="PRO_5045615125" description="cellulase" evidence="8">
    <location>
        <begin position="29"/>
        <end position="445"/>
    </location>
</feature>
<dbReference type="PROSITE" id="PS51257">
    <property type="entry name" value="PROKAR_LIPOPROTEIN"/>
    <property type="match status" value="1"/>
</dbReference>
<keyword evidence="4 9" id="KW-0378">Hydrolase</keyword>
<keyword evidence="10" id="KW-1185">Reference proteome</keyword>
<dbReference type="RefSeq" id="WP_162375266.1">
    <property type="nucleotide sequence ID" value="NZ_JBHTKN010000007.1"/>
</dbReference>
<dbReference type="GO" id="GO:0016787">
    <property type="term" value="F:hydrolase activity"/>
    <property type="evidence" value="ECO:0007669"/>
    <property type="project" value="UniProtKB-KW"/>
</dbReference>
<keyword evidence="5" id="KW-0136">Cellulose degradation</keyword>
<organism evidence="9 10">
    <name type="scientific">Pseudoxanthomonas kaohsiungensis</name>
    <dbReference type="NCBI Taxonomy" id="283923"/>
    <lineage>
        <taxon>Bacteria</taxon>
        <taxon>Pseudomonadati</taxon>
        <taxon>Pseudomonadota</taxon>
        <taxon>Gammaproteobacteria</taxon>
        <taxon>Lysobacterales</taxon>
        <taxon>Lysobacteraceae</taxon>
        <taxon>Pseudoxanthomonas</taxon>
    </lineage>
</organism>
<sequence length="445" mass="49163">MTARLRTARSTGMLLLALLAAACTRTGAGPAAPAATPAASATAPAGAVATGAYPDLFAEAGYARAEVEAKIQAAFQQLFHGDQAQQAVYYEDGSNEHGPLAYIHDVNSGDVRSEGMSYGMMIAVQLDRKAEFDAIWNWAVTHMYQDDPAHPAYGYFAWSVRTDGVPIDEMPAPDGEEYFITALYFAAQRWGDGEGRYDYRAHAERLLADVLHRQPITGKTARGQMTAVNLFDHDAKMVRFTPDLANAAHTDASYHLPAFYEVWARVGPQADRAFWREAAQVSRDYFAKAAHPQTALTPDYGNFDGTPWAAPWRPESADFRYDAWRSAMNWSVDWSWWALDPRQVAMSNRLQAFFEAQGMADYQSLYTLDGKPLGGGQTTGLVATNAVASLAADHPRRLAFVRALWEQPVPSGQHRYYDGMLYLMALLHCSGDFRAWLPEHADDGN</sequence>
<gene>
    <name evidence="9" type="ORF">ACFQ2N_11235</name>
</gene>
<dbReference type="Pfam" id="PF01270">
    <property type="entry name" value="Glyco_hydro_8"/>
    <property type="match status" value="1"/>
</dbReference>
<dbReference type="EMBL" id="JBHTKN010000007">
    <property type="protein sequence ID" value="MFD1042915.1"/>
    <property type="molecule type" value="Genomic_DNA"/>
</dbReference>
<proteinExistence type="inferred from homology"/>
<comment type="similarity">
    <text evidence="2">Belongs to the glycosyl hydrolase 8 (cellulase D) family.</text>
</comment>
<dbReference type="Gene3D" id="1.50.10.10">
    <property type="match status" value="1"/>
</dbReference>
<comment type="caution">
    <text evidence="9">The sequence shown here is derived from an EMBL/GenBank/DDBJ whole genome shotgun (WGS) entry which is preliminary data.</text>
</comment>
<dbReference type="InterPro" id="IPR002037">
    <property type="entry name" value="Glyco_hydro_8"/>
</dbReference>
<evidence type="ECO:0000256" key="5">
    <source>
        <dbReference type="ARBA" id="ARBA00023001"/>
    </source>
</evidence>
<dbReference type="PRINTS" id="PR00735">
    <property type="entry name" value="GLHYDRLASE8"/>
</dbReference>
<dbReference type="InterPro" id="IPR012341">
    <property type="entry name" value="6hp_glycosidase-like_sf"/>
</dbReference>
<keyword evidence="7" id="KW-0624">Polysaccharide degradation</keyword>
<evidence type="ECO:0000256" key="6">
    <source>
        <dbReference type="ARBA" id="ARBA00023295"/>
    </source>
</evidence>
<reference evidence="10" key="1">
    <citation type="journal article" date="2019" name="Int. J. Syst. Evol. Microbiol.">
        <title>The Global Catalogue of Microorganisms (GCM) 10K type strain sequencing project: providing services to taxonomists for standard genome sequencing and annotation.</title>
        <authorList>
            <consortium name="The Broad Institute Genomics Platform"/>
            <consortium name="The Broad Institute Genome Sequencing Center for Infectious Disease"/>
            <person name="Wu L."/>
            <person name="Ma J."/>
        </authorList>
    </citation>
    <scope>NUCLEOTIDE SEQUENCE [LARGE SCALE GENOMIC DNA]</scope>
    <source>
        <strain evidence="10">CCUG 55854</strain>
    </source>
</reference>
<evidence type="ECO:0000256" key="1">
    <source>
        <dbReference type="ARBA" id="ARBA00000966"/>
    </source>
</evidence>
<dbReference type="Proteomes" id="UP001597033">
    <property type="component" value="Unassembled WGS sequence"/>
</dbReference>
<evidence type="ECO:0000256" key="4">
    <source>
        <dbReference type="ARBA" id="ARBA00022801"/>
    </source>
</evidence>
<dbReference type="InterPro" id="IPR008928">
    <property type="entry name" value="6-hairpin_glycosidase_sf"/>
</dbReference>
<name>A0ABW3LWV2_9GAMM</name>
<protein>
    <recommendedName>
        <fullName evidence="3">cellulase</fullName>
        <ecNumber evidence="3">3.2.1.4</ecNumber>
    </recommendedName>
</protein>
<dbReference type="SUPFAM" id="SSF48208">
    <property type="entry name" value="Six-hairpin glycosidases"/>
    <property type="match status" value="1"/>
</dbReference>
<dbReference type="EC" id="3.2.1.4" evidence="3"/>
<keyword evidence="8" id="KW-0732">Signal</keyword>
<accession>A0ABW3LWV2</accession>
<feature type="signal peptide" evidence="8">
    <location>
        <begin position="1"/>
        <end position="28"/>
    </location>
</feature>
<keyword evidence="7" id="KW-0119">Carbohydrate metabolism</keyword>